<dbReference type="Pfam" id="PF24849">
    <property type="entry name" value="DUF7724"/>
    <property type="match status" value="1"/>
</dbReference>
<dbReference type="InterPro" id="IPR056141">
    <property type="entry name" value="DUF7724"/>
</dbReference>
<dbReference type="EMBL" id="JXQK01000061">
    <property type="protein sequence ID" value="KIP61942.1"/>
    <property type="molecule type" value="Genomic_DNA"/>
</dbReference>
<protein>
    <recommendedName>
        <fullName evidence="1">DUF7724 domain-containing protein</fullName>
    </recommendedName>
</protein>
<evidence type="ECO:0000313" key="3">
    <source>
        <dbReference type="Proteomes" id="UP000032046"/>
    </source>
</evidence>
<sequence>MNTAKTATQAVLSNQGDMTLFRYADYNIRFRTPSILKKYVDVKSWDDGYIVVMADYEGMGITEEYIDLVPILKNLYIKPETFLKNIQTVKIGDYEQ</sequence>
<organism evidence="2 3">
    <name type="scientific">Prevotella pectinovora</name>
    <dbReference type="NCBI Taxonomy" id="1602169"/>
    <lineage>
        <taxon>Bacteria</taxon>
        <taxon>Pseudomonadati</taxon>
        <taxon>Bacteroidota</taxon>
        <taxon>Bacteroidia</taxon>
        <taxon>Bacteroidales</taxon>
        <taxon>Prevotellaceae</taxon>
        <taxon>Prevotella</taxon>
    </lineage>
</organism>
<dbReference type="AlphaFoldDB" id="A0A0D0ITC2"/>
<evidence type="ECO:0000313" key="2">
    <source>
        <dbReference type="EMBL" id="KIP61942.1"/>
    </source>
</evidence>
<proteinExistence type="predicted"/>
<dbReference type="STRING" id="1602171.ST44_08465"/>
<comment type="caution">
    <text evidence="2">The sequence shown here is derived from an EMBL/GenBank/DDBJ whole genome shotgun (WGS) entry which is preliminary data.</text>
</comment>
<evidence type="ECO:0000259" key="1">
    <source>
        <dbReference type="Pfam" id="PF24849"/>
    </source>
</evidence>
<reference evidence="2 3" key="1">
    <citation type="submission" date="2015-01" db="EMBL/GenBank/DDBJ databases">
        <title>Comparative genomics of non-oral Prevotella species.</title>
        <authorList>
            <person name="Accetto T."/>
            <person name="Nograsek B."/>
            <person name="Avgustin G."/>
        </authorList>
    </citation>
    <scope>NUCLEOTIDE SEQUENCE [LARGE SCALE GENOMIC DNA]</scope>
    <source>
        <strain evidence="2 3">P5-119</strain>
    </source>
</reference>
<gene>
    <name evidence="2" type="ORF">ST44_08465</name>
</gene>
<dbReference type="Proteomes" id="UP000032046">
    <property type="component" value="Unassembled WGS sequence"/>
</dbReference>
<feature type="domain" description="DUF7724" evidence="1">
    <location>
        <begin position="9"/>
        <end position="92"/>
    </location>
</feature>
<name>A0A0D0ITC2_9BACT</name>
<keyword evidence="3" id="KW-1185">Reference proteome</keyword>
<accession>A0A0D0ITC2</accession>
<dbReference type="RefSeq" id="WP_042519494.1">
    <property type="nucleotide sequence ID" value="NZ_JXQK01000061.1"/>
</dbReference>